<evidence type="ECO:0000256" key="2">
    <source>
        <dbReference type="ARBA" id="ARBA00023002"/>
    </source>
</evidence>
<dbReference type="SUPFAM" id="SSF51735">
    <property type="entry name" value="NAD(P)-binding Rossmann-fold domains"/>
    <property type="match status" value="1"/>
</dbReference>
<dbReference type="AlphaFoldDB" id="A0A3N7HT88"/>
<keyword evidence="6" id="KW-1185">Reference proteome</keyword>
<reference evidence="5 6" key="2">
    <citation type="submission" date="2018-12" db="EMBL/GenBank/DDBJ databases">
        <title>Rhizobacter gummiphilus sp. nov., a rubber-degrading bacterium isolated from the soil of a botanical garden in Japan.</title>
        <authorList>
            <person name="Shunsuke S.S."/>
        </authorList>
    </citation>
    <scope>NUCLEOTIDE SEQUENCE [LARGE SCALE GENOMIC DNA]</scope>
    <source>
        <strain evidence="5 6">S-16</strain>
    </source>
</reference>
<evidence type="ECO:0000256" key="1">
    <source>
        <dbReference type="ARBA" id="ARBA00010928"/>
    </source>
</evidence>
<dbReference type="PANTHER" id="PTHR43708:SF5">
    <property type="entry name" value="CONSERVED EXPRESSED OXIDOREDUCTASE (EUROFUNG)-RELATED"/>
    <property type="match status" value="1"/>
</dbReference>
<dbReference type="Gene3D" id="3.30.360.10">
    <property type="entry name" value="Dihydrodipicolinate Reductase, domain 2"/>
    <property type="match status" value="1"/>
</dbReference>
<name>A0A3N7HT88_9BURK</name>
<dbReference type="InterPro" id="IPR000683">
    <property type="entry name" value="Gfo/Idh/MocA-like_OxRdtase_N"/>
</dbReference>
<dbReference type="RefSeq" id="WP_124539684.1">
    <property type="nucleotide sequence ID" value="NZ_QUSW01000002.1"/>
</dbReference>
<dbReference type="EMBL" id="QUSW01000002">
    <property type="protein sequence ID" value="RQP25444.1"/>
    <property type="molecule type" value="Genomic_DNA"/>
</dbReference>
<protein>
    <submittedName>
        <fullName evidence="5">Oxidoreductase</fullName>
    </submittedName>
</protein>
<dbReference type="Proteomes" id="UP000267464">
    <property type="component" value="Unassembled WGS sequence"/>
</dbReference>
<accession>A0A3N7HT88</accession>
<comment type="caution">
    <text evidence="5">The sequence shown here is derived from an EMBL/GenBank/DDBJ whole genome shotgun (WGS) entry which is preliminary data.</text>
</comment>
<evidence type="ECO:0000259" key="4">
    <source>
        <dbReference type="Pfam" id="PF22725"/>
    </source>
</evidence>
<organism evidence="5 6">
    <name type="scientific">Piscinibacter terrae</name>
    <dbReference type="NCBI Taxonomy" id="2496871"/>
    <lineage>
        <taxon>Bacteria</taxon>
        <taxon>Pseudomonadati</taxon>
        <taxon>Pseudomonadota</taxon>
        <taxon>Betaproteobacteria</taxon>
        <taxon>Burkholderiales</taxon>
        <taxon>Sphaerotilaceae</taxon>
        <taxon>Piscinibacter</taxon>
    </lineage>
</organism>
<dbReference type="PANTHER" id="PTHR43708">
    <property type="entry name" value="CONSERVED EXPRESSED OXIDOREDUCTASE (EUROFUNG)"/>
    <property type="match status" value="1"/>
</dbReference>
<keyword evidence="2" id="KW-0560">Oxidoreductase</keyword>
<dbReference type="SUPFAM" id="SSF55347">
    <property type="entry name" value="Glyceraldehyde-3-phosphate dehydrogenase-like, C-terminal domain"/>
    <property type="match status" value="1"/>
</dbReference>
<dbReference type="Pfam" id="PF01408">
    <property type="entry name" value="GFO_IDH_MocA"/>
    <property type="match status" value="1"/>
</dbReference>
<sequence length="352" mass="38105">MDNTLRVGIIGYGYATKVFHAPLVASVPGLKLQAVSSSDAAKVHADWPGLDVSESPQALLQRGDIDLVVVPTPNDTHFALARDALLAGKHVVVDKPFTVTTDEARQLGQLAKDAKRVLSVFHNRRWDGDFLTLQEVVAGGRLGRIARIESHFDRFRPIVRDRWREKAGPGSGLWVDLGSHLIDQAVQLFGMPTGLHADLATQRDGASTNDCFHAQLRYASGLRVVLHATTLAAAPAPRFTVHGTGGSWVKTGLDPQEDALKAGQRPDGRSPWMPPPESATYVLLDDRELDKVRASAHAVKPGRYADYYAAVRDAILGAGPIPVTADEACKVMALLELGVKSHEAKRELHVNA</sequence>
<evidence type="ECO:0000313" key="5">
    <source>
        <dbReference type="EMBL" id="RQP25444.1"/>
    </source>
</evidence>
<dbReference type="NCBIfam" id="NF008607">
    <property type="entry name" value="PRK11579.1"/>
    <property type="match status" value="1"/>
</dbReference>
<evidence type="ECO:0000259" key="3">
    <source>
        <dbReference type="Pfam" id="PF01408"/>
    </source>
</evidence>
<feature type="domain" description="Gfo/Idh/MocA-like oxidoreductase N-terminal" evidence="3">
    <location>
        <begin position="5"/>
        <end position="122"/>
    </location>
</feature>
<dbReference type="InterPro" id="IPR055170">
    <property type="entry name" value="GFO_IDH_MocA-like_dom"/>
</dbReference>
<dbReference type="OrthoDB" id="8565814at2"/>
<dbReference type="GO" id="GO:0016491">
    <property type="term" value="F:oxidoreductase activity"/>
    <property type="evidence" value="ECO:0007669"/>
    <property type="project" value="UniProtKB-KW"/>
</dbReference>
<proteinExistence type="inferred from homology"/>
<evidence type="ECO:0000313" key="6">
    <source>
        <dbReference type="Proteomes" id="UP000267464"/>
    </source>
</evidence>
<dbReference type="InterPro" id="IPR036291">
    <property type="entry name" value="NAD(P)-bd_dom_sf"/>
</dbReference>
<dbReference type="GO" id="GO:0000166">
    <property type="term" value="F:nucleotide binding"/>
    <property type="evidence" value="ECO:0007669"/>
    <property type="project" value="InterPro"/>
</dbReference>
<dbReference type="InterPro" id="IPR051317">
    <property type="entry name" value="Gfo/Idh/MocA_oxidoreduct"/>
</dbReference>
<gene>
    <name evidence="5" type="ORF">DZC73_07830</name>
</gene>
<dbReference type="Gene3D" id="3.40.50.720">
    <property type="entry name" value="NAD(P)-binding Rossmann-like Domain"/>
    <property type="match status" value="1"/>
</dbReference>
<comment type="similarity">
    <text evidence="1">Belongs to the Gfo/Idh/MocA family.</text>
</comment>
<reference evidence="5 6" key="1">
    <citation type="submission" date="2018-08" db="EMBL/GenBank/DDBJ databases">
        <authorList>
            <person name="Khan S.A."/>
            <person name="Jeon C.O."/>
            <person name="Chun B.H."/>
            <person name="Jeong S.E."/>
        </authorList>
    </citation>
    <scope>NUCLEOTIDE SEQUENCE [LARGE SCALE GENOMIC DNA]</scope>
    <source>
        <strain evidence="5 6">S-16</strain>
    </source>
</reference>
<dbReference type="Pfam" id="PF22725">
    <property type="entry name" value="GFO_IDH_MocA_C3"/>
    <property type="match status" value="1"/>
</dbReference>
<feature type="domain" description="GFO/IDH/MocA-like oxidoreductase" evidence="4">
    <location>
        <begin position="130"/>
        <end position="248"/>
    </location>
</feature>